<evidence type="ECO:0000256" key="1">
    <source>
        <dbReference type="SAM" id="MobiDB-lite"/>
    </source>
</evidence>
<evidence type="ECO:0000313" key="3">
    <source>
        <dbReference type="Proteomes" id="UP000314294"/>
    </source>
</evidence>
<feature type="compositionally biased region" description="Polar residues" evidence="1">
    <location>
        <begin position="37"/>
        <end position="54"/>
    </location>
</feature>
<dbReference type="AlphaFoldDB" id="A0A4Z2I7W0"/>
<proteinExistence type="predicted"/>
<accession>A0A4Z2I7W0</accession>
<name>A0A4Z2I7W0_9TELE</name>
<evidence type="ECO:0000313" key="2">
    <source>
        <dbReference type="EMBL" id="TNN73930.1"/>
    </source>
</evidence>
<feature type="region of interest" description="Disordered" evidence="1">
    <location>
        <begin position="1"/>
        <end position="54"/>
    </location>
</feature>
<reference evidence="2 3" key="1">
    <citation type="submission" date="2019-03" db="EMBL/GenBank/DDBJ databases">
        <title>First draft genome of Liparis tanakae, snailfish: a comprehensive survey of snailfish specific genes.</title>
        <authorList>
            <person name="Kim W."/>
            <person name="Song I."/>
            <person name="Jeong J.-H."/>
            <person name="Kim D."/>
            <person name="Kim S."/>
            <person name="Ryu S."/>
            <person name="Song J.Y."/>
            <person name="Lee S.K."/>
        </authorList>
    </citation>
    <scope>NUCLEOTIDE SEQUENCE [LARGE SCALE GENOMIC DNA]</scope>
    <source>
        <tissue evidence="2">Muscle</tissue>
    </source>
</reference>
<organism evidence="2 3">
    <name type="scientific">Liparis tanakae</name>
    <name type="common">Tanaka's snailfish</name>
    <dbReference type="NCBI Taxonomy" id="230148"/>
    <lineage>
        <taxon>Eukaryota</taxon>
        <taxon>Metazoa</taxon>
        <taxon>Chordata</taxon>
        <taxon>Craniata</taxon>
        <taxon>Vertebrata</taxon>
        <taxon>Euteleostomi</taxon>
        <taxon>Actinopterygii</taxon>
        <taxon>Neopterygii</taxon>
        <taxon>Teleostei</taxon>
        <taxon>Neoteleostei</taxon>
        <taxon>Acanthomorphata</taxon>
        <taxon>Eupercaria</taxon>
        <taxon>Perciformes</taxon>
        <taxon>Cottioidei</taxon>
        <taxon>Cottales</taxon>
        <taxon>Liparidae</taxon>
        <taxon>Liparis</taxon>
    </lineage>
</organism>
<dbReference type="EMBL" id="SRLO01000120">
    <property type="protein sequence ID" value="TNN73930.1"/>
    <property type="molecule type" value="Genomic_DNA"/>
</dbReference>
<keyword evidence="3" id="KW-1185">Reference proteome</keyword>
<sequence>MADLREGSEEEVRGEERGKDAEKTKGAGDGQKCLGGDSSTQNSVPIPSTIRTTPTMATKNANLIWSHHKQQTGRCVHIEEITHYYTQFLLRDGTR</sequence>
<feature type="compositionally biased region" description="Basic and acidic residues" evidence="1">
    <location>
        <begin position="1"/>
        <end position="26"/>
    </location>
</feature>
<dbReference type="Proteomes" id="UP000314294">
    <property type="component" value="Unassembled WGS sequence"/>
</dbReference>
<comment type="caution">
    <text evidence="2">The sequence shown here is derived from an EMBL/GenBank/DDBJ whole genome shotgun (WGS) entry which is preliminary data.</text>
</comment>
<gene>
    <name evidence="2" type="ORF">EYF80_015947</name>
</gene>
<protein>
    <submittedName>
        <fullName evidence="2">Uncharacterized protein</fullName>
    </submittedName>
</protein>